<dbReference type="KEGG" id="gbm:Gbem_1618"/>
<dbReference type="SUPFAM" id="SSF53335">
    <property type="entry name" value="S-adenosyl-L-methionine-dependent methyltransferases"/>
    <property type="match status" value="1"/>
</dbReference>
<feature type="domain" description="Methyltransferase type 11" evidence="1">
    <location>
        <begin position="76"/>
        <end position="120"/>
    </location>
</feature>
<dbReference type="Gene3D" id="3.40.50.150">
    <property type="entry name" value="Vaccinia Virus protein VP39"/>
    <property type="match status" value="1"/>
</dbReference>
<dbReference type="eggNOG" id="COG2226">
    <property type="taxonomic scope" value="Bacteria"/>
</dbReference>
<name>B5E8Q1_CITBB</name>
<dbReference type="EMBL" id="CP001124">
    <property type="protein sequence ID" value="ACH38636.1"/>
    <property type="molecule type" value="Genomic_DNA"/>
</dbReference>
<dbReference type="STRING" id="404380.Gbem_1618"/>
<dbReference type="Pfam" id="PF08241">
    <property type="entry name" value="Methyltransf_11"/>
    <property type="match status" value="1"/>
</dbReference>
<keyword evidence="2" id="KW-0808">Transferase</keyword>
<dbReference type="InterPro" id="IPR029063">
    <property type="entry name" value="SAM-dependent_MTases_sf"/>
</dbReference>
<evidence type="ECO:0000313" key="2">
    <source>
        <dbReference type="EMBL" id="ACH38636.1"/>
    </source>
</evidence>
<reference evidence="2 3" key="1">
    <citation type="submission" date="2008-07" db="EMBL/GenBank/DDBJ databases">
        <title>Complete sequence of Geobacter bemidjiensis BEM.</title>
        <authorList>
            <consortium name="US DOE Joint Genome Institute"/>
            <person name="Lucas S."/>
            <person name="Copeland A."/>
            <person name="Lapidus A."/>
            <person name="Glavina del Rio T."/>
            <person name="Dalin E."/>
            <person name="Tice H."/>
            <person name="Bruce D."/>
            <person name="Goodwin L."/>
            <person name="Pitluck S."/>
            <person name="Kiss H."/>
            <person name="Brettin T."/>
            <person name="Detter J.C."/>
            <person name="Han C."/>
            <person name="Kuske C.R."/>
            <person name="Schmutz J."/>
            <person name="Larimer F."/>
            <person name="Land M."/>
            <person name="Hauser L."/>
            <person name="Kyrpides N."/>
            <person name="Lykidis A."/>
            <person name="Lovley D."/>
            <person name="Richardson P."/>
        </authorList>
    </citation>
    <scope>NUCLEOTIDE SEQUENCE [LARGE SCALE GENOMIC DNA]</scope>
    <source>
        <strain evidence="3">ATCC BAA-1014 / DSM 16622 / JCM 12645 / Bem</strain>
    </source>
</reference>
<dbReference type="InterPro" id="IPR013216">
    <property type="entry name" value="Methyltransf_11"/>
</dbReference>
<dbReference type="SUPFAM" id="SSF158997">
    <property type="entry name" value="Trm112p-like"/>
    <property type="match status" value="1"/>
</dbReference>
<keyword evidence="2" id="KW-0489">Methyltransferase</keyword>
<reference evidence="2 3" key="2">
    <citation type="journal article" date="2010" name="BMC Genomics">
        <title>The genome of Geobacter bemidjiensis, exemplar for the subsurface clade of Geobacter species that predominate in Fe(III)-reducing subsurface environments.</title>
        <authorList>
            <person name="Aklujkar M."/>
            <person name="Young N.D."/>
            <person name="Holmes D."/>
            <person name="Chavan M."/>
            <person name="Risso C."/>
            <person name="Kiss H.E."/>
            <person name="Han C.S."/>
            <person name="Land M.L."/>
            <person name="Lovley D.R."/>
        </authorList>
    </citation>
    <scope>NUCLEOTIDE SEQUENCE [LARGE SCALE GENOMIC DNA]</scope>
    <source>
        <strain evidence="3">ATCC BAA-1014 / DSM 16622 / JCM 12645 / Bem</strain>
    </source>
</reference>
<proteinExistence type="predicted"/>
<gene>
    <name evidence="2" type="ordered locus">Gbem_1618</name>
</gene>
<dbReference type="HOGENOM" id="CLU_929869_0_0_7"/>
<evidence type="ECO:0000259" key="1">
    <source>
        <dbReference type="Pfam" id="PF08241"/>
    </source>
</evidence>
<dbReference type="Gene3D" id="2.20.25.10">
    <property type="match status" value="1"/>
</dbReference>
<evidence type="ECO:0000313" key="3">
    <source>
        <dbReference type="Proteomes" id="UP000008825"/>
    </source>
</evidence>
<dbReference type="Proteomes" id="UP000008825">
    <property type="component" value="Chromosome"/>
</dbReference>
<dbReference type="AlphaFoldDB" id="B5E8Q1"/>
<organism evidence="2 3">
    <name type="scientific">Citrifermentans bemidjiense (strain ATCC BAA-1014 / DSM 16622 / JCM 12645 / Bem)</name>
    <name type="common">Geobacter bemidjiensis</name>
    <dbReference type="NCBI Taxonomy" id="404380"/>
    <lineage>
        <taxon>Bacteria</taxon>
        <taxon>Pseudomonadati</taxon>
        <taxon>Thermodesulfobacteriota</taxon>
        <taxon>Desulfuromonadia</taxon>
        <taxon>Geobacterales</taxon>
        <taxon>Geobacteraceae</taxon>
        <taxon>Citrifermentans</taxon>
    </lineage>
</organism>
<sequence length="299" mass="34565">MASLDHESALMRLFRKINQDRFAWPLRRLHCPVPDDALVLEVGSGGNPYFRSNILLDAYQETQERHWVPLVVDRPTVLGFVEHLPFKDKAFDFVIASHVLEHSTDPARFLSELQRVAKAGYIEVPDAFMERINPYRDHRLEITVRSGKLIIRKKPDWRSDPELVELYEHRVKAVVTRQTMPHSPFDFHVRFYWKDTIDFEVLNEEVSLDWEPPQGGQRAPQRLGVRHHAGQLALKFARNFLSQKKRNGSIELMRLLACPTCGGTIKKEGGKELICASCSARYQVKQEIPHMYQSAQTAI</sequence>
<protein>
    <submittedName>
        <fullName evidence="2">SAM-dependent methyltransferase, type 11</fullName>
    </submittedName>
</protein>
<keyword evidence="3" id="KW-1185">Reference proteome</keyword>
<dbReference type="GO" id="GO:0032259">
    <property type="term" value="P:methylation"/>
    <property type="evidence" value="ECO:0007669"/>
    <property type="project" value="UniProtKB-KW"/>
</dbReference>
<accession>B5E8Q1</accession>
<dbReference type="GO" id="GO:0008757">
    <property type="term" value="F:S-adenosylmethionine-dependent methyltransferase activity"/>
    <property type="evidence" value="ECO:0007669"/>
    <property type="project" value="InterPro"/>
</dbReference>